<keyword evidence="4" id="KW-1185">Reference proteome</keyword>
<feature type="compositionally biased region" description="Basic and acidic residues" evidence="1">
    <location>
        <begin position="167"/>
        <end position="176"/>
    </location>
</feature>
<evidence type="ECO:0000313" key="4">
    <source>
        <dbReference type="Proteomes" id="UP001162164"/>
    </source>
</evidence>
<feature type="region of interest" description="Disordered" evidence="1">
    <location>
        <begin position="41"/>
        <end position="63"/>
    </location>
</feature>
<feature type="compositionally biased region" description="Acidic residues" evidence="1">
    <location>
        <begin position="338"/>
        <end position="359"/>
    </location>
</feature>
<evidence type="ECO:0000313" key="3">
    <source>
        <dbReference type="EMBL" id="KAJ8979254.1"/>
    </source>
</evidence>
<feature type="chain" id="PRO_5047009794" evidence="2">
    <location>
        <begin position="22"/>
        <end position="406"/>
    </location>
</feature>
<name>A0ABQ9JNV1_9CUCU</name>
<feature type="compositionally biased region" description="Acidic residues" evidence="1">
    <location>
        <begin position="288"/>
        <end position="298"/>
    </location>
</feature>
<organism evidence="3 4">
    <name type="scientific">Molorchus minor</name>
    <dbReference type="NCBI Taxonomy" id="1323400"/>
    <lineage>
        <taxon>Eukaryota</taxon>
        <taxon>Metazoa</taxon>
        <taxon>Ecdysozoa</taxon>
        <taxon>Arthropoda</taxon>
        <taxon>Hexapoda</taxon>
        <taxon>Insecta</taxon>
        <taxon>Pterygota</taxon>
        <taxon>Neoptera</taxon>
        <taxon>Endopterygota</taxon>
        <taxon>Coleoptera</taxon>
        <taxon>Polyphaga</taxon>
        <taxon>Cucujiformia</taxon>
        <taxon>Chrysomeloidea</taxon>
        <taxon>Cerambycidae</taxon>
        <taxon>Lamiinae</taxon>
        <taxon>Monochamini</taxon>
        <taxon>Molorchus</taxon>
    </lineage>
</organism>
<evidence type="ECO:0000256" key="1">
    <source>
        <dbReference type="SAM" id="MobiDB-lite"/>
    </source>
</evidence>
<feature type="region of interest" description="Disordered" evidence="1">
    <location>
        <begin position="167"/>
        <end position="366"/>
    </location>
</feature>
<dbReference type="EMBL" id="JAPWTJ010000357">
    <property type="protein sequence ID" value="KAJ8979254.1"/>
    <property type="molecule type" value="Genomic_DNA"/>
</dbReference>
<sequence>MARMLRVLVFFLLVLNTGVLSQETETAKSEDVVEVVGATTDNVDPLPVAPQSQSPKPPAAGLKLSPQQIDKLANKVLQAYGVEPSADSLQDLAKVEKLRKVVNKIESDLEQKLKETAEQPGDGDVTKSGITIQEENIQDNLSGPESTDTPSIGEIDALINKELEVEGGQENEKEEQVNNANNGKVNNENDEQEINTAKSKPETDRDIKEEDNETEPIQVLELKESEGNNTDSQVLEDGLQDTADNVEDKASVTNDQVEEKRVYRRKKRQVNMMRQMEQMKSTRKIGEEDITEDTDEENETKQLEDDGSINEDEEEIADEYQNDEDESIEIAPTPVIEATEDEEVDQSTPSDNEDEETDTDLGTCKAEEGDCNENLYVENSLHKKEQESKAESGFFGKVLKFVNDRF</sequence>
<feature type="compositionally biased region" description="Low complexity" evidence="1">
    <location>
        <begin position="177"/>
        <end position="186"/>
    </location>
</feature>
<evidence type="ECO:0000256" key="2">
    <source>
        <dbReference type="SAM" id="SignalP"/>
    </source>
</evidence>
<keyword evidence="2" id="KW-0732">Signal</keyword>
<dbReference type="Proteomes" id="UP001162164">
    <property type="component" value="Unassembled WGS sequence"/>
</dbReference>
<protein>
    <submittedName>
        <fullName evidence="3">Uncharacterized protein</fullName>
    </submittedName>
</protein>
<feature type="compositionally biased region" description="Acidic residues" evidence="1">
    <location>
        <begin position="305"/>
        <end position="328"/>
    </location>
</feature>
<feature type="signal peptide" evidence="2">
    <location>
        <begin position="1"/>
        <end position="21"/>
    </location>
</feature>
<gene>
    <name evidence="3" type="ORF">NQ317_012724</name>
</gene>
<comment type="caution">
    <text evidence="3">The sequence shown here is derived from an EMBL/GenBank/DDBJ whole genome shotgun (WGS) entry which is preliminary data.</text>
</comment>
<feature type="compositionally biased region" description="Basic and acidic residues" evidence="1">
    <location>
        <begin position="199"/>
        <end position="208"/>
    </location>
</feature>
<accession>A0ABQ9JNV1</accession>
<proteinExistence type="predicted"/>
<reference evidence="3" key="1">
    <citation type="journal article" date="2023" name="Insect Mol. Biol.">
        <title>Genome sequencing provides insights into the evolution of gene families encoding plant cell wall-degrading enzymes in longhorned beetles.</title>
        <authorList>
            <person name="Shin N.R."/>
            <person name="Okamura Y."/>
            <person name="Kirsch R."/>
            <person name="Pauchet Y."/>
        </authorList>
    </citation>
    <scope>NUCLEOTIDE SEQUENCE</scope>
    <source>
        <strain evidence="3">MMC_N1</strain>
    </source>
</reference>